<keyword evidence="1" id="KW-0732">Signal</keyword>
<evidence type="ECO:0000313" key="3">
    <source>
        <dbReference type="EMBL" id="GAA3584574.1"/>
    </source>
</evidence>
<reference evidence="4" key="1">
    <citation type="journal article" date="2019" name="Int. J. Syst. Evol. Microbiol.">
        <title>The Global Catalogue of Microorganisms (GCM) 10K type strain sequencing project: providing services to taxonomists for standard genome sequencing and annotation.</title>
        <authorList>
            <consortium name="The Broad Institute Genomics Platform"/>
            <consortium name="The Broad Institute Genome Sequencing Center for Infectious Disease"/>
            <person name="Wu L."/>
            <person name="Ma J."/>
        </authorList>
    </citation>
    <scope>NUCLEOTIDE SEQUENCE [LARGE SCALE GENOMIC DNA]</scope>
    <source>
        <strain evidence="4">JCM 17111</strain>
    </source>
</reference>
<keyword evidence="4" id="KW-1185">Reference proteome</keyword>
<evidence type="ECO:0000259" key="2">
    <source>
        <dbReference type="Pfam" id="PF07593"/>
    </source>
</evidence>
<dbReference type="RefSeq" id="WP_345007820.1">
    <property type="nucleotide sequence ID" value="NZ_BAABCY010000102.1"/>
</dbReference>
<accession>A0ABP6YIS4</accession>
<evidence type="ECO:0000313" key="4">
    <source>
        <dbReference type="Proteomes" id="UP001500954"/>
    </source>
</evidence>
<proteinExistence type="predicted"/>
<dbReference type="Proteomes" id="UP001500954">
    <property type="component" value="Unassembled WGS sequence"/>
</dbReference>
<dbReference type="InterPro" id="IPR028994">
    <property type="entry name" value="Integrin_alpha_N"/>
</dbReference>
<sequence length="1126" mass="127147">MSINKSKIILKYLMVYTLICCETVIGQQIRNKESENLFTLLDSEDTGLYFKNEIQDSYESNILVYEAFYSGAGVGIGDLNNDGLPDIYMAGNQVEDKLFLNLGDLKFKDITAQAGILQRGGWSTGVNIIDINGDGFKDIYVCKSLYDDRPDLRVNELYINNGDMTFTESARQYGIADPFRAMHANFFDYDKDGDFDLFLINQPPNPSILSPLKGRNWLAPELTYKFFKNNGAKFVEATKESGLSNVGYGLSSVAADFNNDGWQDLYVANDYEGPDFLYINNQDGTFTNKINDYLKHISFFSMGTDVGDINNDGLIDLAVVDMVAEDNYRIKSNMSGMNPKEFWNIVDLKGHYQYMYNTIQLNRGMNQNNDLLFSEIGQMAGASNTDWSWSPLFADFDNNGFKDLFVTNGIKRDVRNTDALKKIDSYLSELSQKYPSLDPKKDMQELRKFISVDNMLSFFPVQKLPNYVFQNNGDLRFTKSSDAWGLGQESFSSGAAYGDLDNDGDLDLVISNVDEEAFVYENKSNELSKNNYLTIKFKEDEKYKSFFGTRVSIYYDNKIQSGELTSARGFYSSSEEMIHFGLSNVKKIDSLVIQWYNGGKSTIKEIKTNQALVLDRALLKSSSNIISKTIKKTIFNDVTQKLKIDYTYKENDFDDYEREVLLPHKMSTLGPCLAVGDINDDGNEDFFVGGAVGNNGRFFIQKDSGEFSKSTNESYKSYIYYEDMGACLFDADLDGDLDLYVSSGGNEYREGINLYQDRLYENNGTGIFTRHERALPKLTASGGKVIQADYDNDGDIDLFVCGRQVPGHYPEPAESYLLKNNWKESSSLTFEKIVNNDFTKLGMVTDAKWTDYDGDNDLDLIVVGEWMPIIFFENDNGNFKKNDQLENLKNCTGWWYSVEAADIDNDGDQDYIVGNLGLNYKYKATAEEPFTVNYGDFDQNGKNDIVLGYYNYGEHYPLRGRSCSTQQIPNLKNTFKSYNEFAGASLIDVYSSDLLNQSLEYKAKTFSSICLENLGNGSFNIHELPRLAQLSSINDIIIEDIDNDGKKDVVVAGNLYGSEVETPRNDSSVGLFLKGKGNCTFTQVDMQNSGLSLPYDVKELKTITIKGEKHILVGVNDGPVRIIKYE</sequence>
<dbReference type="SUPFAM" id="SSF69318">
    <property type="entry name" value="Integrin alpha N-terminal domain"/>
    <property type="match status" value="3"/>
</dbReference>
<dbReference type="InterPro" id="IPR011519">
    <property type="entry name" value="UnbV_ASPIC"/>
</dbReference>
<dbReference type="InterPro" id="IPR013517">
    <property type="entry name" value="FG-GAP"/>
</dbReference>
<comment type="caution">
    <text evidence="3">The sequence shown here is derived from an EMBL/GenBank/DDBJ whole genome shotgun (WGS) entry which is preliminary data.</text>
</comment>
<dbReference type="EMBL" id="BAABCY010000102">
    <property type="protein sequence ID" value="GAA3584574.1"/>
    <property type="molecule type" value="Genomic_DNA"/>
</dbReference>
<protein>
    <submittedName>
        <fullName evidence="3">VCBS repeat-containing protein</fullName>
    </submittedName>
</protein>
<evidence type="ECO:0000256" key="1">
    <source>
        <dbReference type="ARBA" id="ARBA00022729"/>
    </source>
</evidence>
<organism evidence="3 4">
    <name type="scientific">Snuella lapsa</name>
    <dbReference type="NCBI Taxonomy" id="870481"/>
    <lineage>
        <taxon>Bacteria</taxon>
        <taxon>Pseudomonadati</taxon>
        <taxon>Bacteroidota</taxon>
        <taxon>Flavobacteriia</taxon>
        <taxon>Flavobacteriales</taxon>
        <taxon>Flavobacteriaceae</taxon>
        <taxon>Snuella</taxon>
    </lineage>
</organism>
<dbReference type="Pfam" id="PF13517">
    <property type="entry name" value="FG-GAP_3"/>
    <property type="match status" value="6"/>
</dbReference>
<dbReference type="PANTHER" id="PTHR16026:SF0">
    <property type="entry name" value="CARTILAGE ACIDIC PROTEIN 1"/>
    <property type="match status" value="1"/>
</dbReference>
<name>A0ABP6YIS4_9FLAO</name>
<dbReference type="Pfam" id="PF07593">
    <property type="entry name" value="UnbV_ASPIC"/>
    <property type="match status" value="1"/>
</dbReference>
<dbReference type="InterPro" id="IPR027039">
    <property type="entry name" value="Crtac1"/>
</dbReference>
<feature type="domain" description="ASPIC/UnbV" evidence="2">
    <location>
        <begin position="547"/>
        <end position="612"/>
    </location>
</feature>
<dbReference type="PANTHER" id="PTHR16026">
    <property type="entry name" value="CARTILAGE ACIDIC PROTEIN 1"/>
    <property type="match status" value="1"/>
</dbReference>
<dbReference type="Gene3D" id="2.130.10.130">
    <property type="entry name" value="Integrin alpha, N-terminal"/>
    <property type="match status" value="3"/>
</dbReference>
<gene>
    <name evidence="3" type="ORF">GCM10022395_35710</name>
</gene>